<comment type="subunit">
    <text evidence="7">Heterodimer with glycerol kinase (glpk).</text>
</comment>
<dbReference type="InterPro" id="IPR001127">
    <property type="entry name" value="PTS_EIIA_1_perm"/>
</dbReference>
<comment type="caution">
    <text evidence="9">The sequence shown here is derived from an EMBL/GenBank/DDBJ whole genome shotgun (WGS) entry which is preliminary data.</text>
</comment>
<dbReference type="Pfam" id="PF00358">
    <property type="entry name" value="PTS_EIIA_1"/>
    <property type="match status" value="1"/>
</dbReference>
<protein>
    <submittedName>
        <fullName evidence="9">PTS glucose transporter subunit IIA</fullName>
    </submittedName>
</protein>
<dbReference type="AlphaFoldDB" id="A0A073KGE7"/>
<dbReference type="PROSITE" id="PS51093">
    <property type="entry name" value="PTS_EIIA_TYPE_1"/>
    <property type="match status" value="1"/>
</dbReference>
<evidence type="ECO:0000256" key="5">
    <source>
        <dbReference type="ARBA" id="ARBA00022683"/>
    </source>
</evidence>
<proteinExistence type="predicted"/>
<dbReference type="InterPro" id="IPR050890">
    <property type="entry name" value="PTS_EIIA_component"/>
</dbReference>
<accession>A0A073KGE7</accession>
<dbReference type="NCBIfam" id="TIGR00830">
    <property type="entry name" value="PTBA"/>
    <property type="match status" value="1"/>
</dbReference>
<dbReference type="PANTHER" id="PTHR45008:SF1">
    <property type="entry name" value="PTS SYSTEM GLUCOSE-SPECIFIC EIIA COMPONENT"/>
    <property type="match status" value="1"/>
</dbReference>
<dbReference type="RefSeq" id="WP_033673348.1">
    <property type="nucleotide sequence ID" value="NZ_JOTM01000002.1"/>
</dbReference>
<dbReference type="GO" id="GO:0016301">
    <property type="term" value="F:kinase activity"/>
    <property type="evidence" value="ECO:0007669"/>
    <property type="project" value="UniProtKB-KW"/>
</dbReference>
<dbReference type="OrthoDB" id="92465at2"/>
<evidence type="ECO:0000256" key="4">
    <source>
        <dbReference type="ARBA" id="ARBA00022679"/>
    </source>
</evidence>
<keyword evidence="6" id="KW-0418">Kinase</keyword>
<keyword evidence="3 9" id="KW-0762">Sugar transport</keyword>
<dbReference type="GO" id="GO:0009401">
    <property type="term" value="P:phosphoenolpyruvate-dependent sugar phosphotransferase system"/>
    <property type="evidence" value="ECO:0007669"/>
    <property type="project" value="UniProtKB-KW"/>
</dbReference>
<feature type="domain" description="PTS EIIA type-1" evidence="8">
    <location>
        <begin position="33"/>
        <end position="137"/>
    </location>
</feature>
<evidence type="ECO:0000256" key="6">
    <source>
        <dbReference type="ARBA" id="ARBA00022777"/>
    </source>
</evidence>
<evidence type="ECO:0000256" key="3">
    <source>
        <dbReference type="ARBA" id="ARBA00022597"/>
    </source>
</evidence>
<sequence>MFKKLFGLGSKTNEETIVAPLTGEVKNIEEVPDPVFAGRMMGNGVAIVPTEGVVVSPVDGEIVQLFHTKHAVGIKAKNGTEILIHVGLETVKMEGEGFEAHVSEGQAVKKGDKLISFDLELIREKAKSTITPIVITNTDAAESINTTVDVSATKGATEVMKVTMK</sequence>
<keyword evidence="2" id="KW-0813">Transport</keyword>
<dbReference type="eggNOG" id="COG2190">
    <property type="taxonomic scope" value="Bacteria"/>
</dbReference>
<dbReference type="Proteomes" id="UP000027778">
    <property type="component" value="Unassembled WGS sequence"/>
</dbReference>
<dbReference type="STRING" id="574375.AZF08_06525"/>
<dbReference type="SUPFAM" id="SSF51261">
    <property type="entry name" value="Duplicated hybrid motif"/>
    <property type="match status" value="1"/>
</dbReference>
<keyword evidence="4" id="KW-0808">Transferase</keyword>
<dbReference type="EMBL" id="JOTM01000002">
    <property type="protein sequence ID" value="KEK25497.1"/>
    <property type="molecule type" value="Genomic_DNA"/>
</dbReference>
<evidence type="ECO:0000313" key="10">
    <source>
        <dbReference type="Proteomes" id="UP000027778"/>
    </source>
</evidence>
<evidence type="ECO:0000256" key="7">
    <source>
        <dbReference type="ARBA" id="ARBA00038632"/>
    </source>
</evidence>
<evidence type="ECO:0000259" key="8">
    <source>
        <dbReference type="PROSITE" id="PS51093"/>
    </source>
</evidence>
<dbReference type="Gene3D" id="2.70.70.10">
    <property type="entry name" value="Glucose Permease (Domain IIA)"/>
    <property type="match status" value="1"/>
</dbReference>
<organism evidence="9 10">
    <name type="scientific">Bacillus gaemokensis</name>
    <dbReference type="NCBI Taxonomy" id="574375"/>
    <lineage>
        <taxon>Bacteria</taxon>
        <taxon>Bacillati</taxon>
        <taxon>Bacillota</taxon>
        <taxon>Bacilli</taxon>
        <taxon>Bacillales</taxon>
        <taxon>Bacillaceae</taxon>
        <taxon>Bacillus</taxon>
        <taxon>Bacillus cereus group</taxon>
    </lineage>
</organism>
<comment type="subcellular location">
    <subcellularLocation>
        <location evidence="1">Cytoplasm</location>
    </subcellularLocation>
</comment>
<keyword evidence="5" id="KW-0598">Phosphotransferase system</keyword>
<dbReference type="FunFam" id="2.70.70.10:FF:000001">
    <property type="entry name" value="PTS system glucose-specific IIA component"/>
    <property type="match status" value="1"/>
</dbReference>
<evidence type="ECO:0000313" key="9">
    <source>
        <dbReference type="EMBL" id="KEK25497.1"/>
    </source>
</evidence>
<keyword evidence="10" id="KW-1185">Reference proteome</keyword>
<dbReference type="GO" id="GO:0005737">
    <property type="term" value="C:cytoplasm"/>
    <property type="evidence" value="ECO:0007669"/>
    <property type="project" value="UniProtKB-SubCell"/>
</dbReference>
<dbReference type="InterPro" id="IPR011055">
    <property type="entry name" value="Dup_hybrid_motif"/>
</dbReference>
<name>A0A073KGE7_9BACI</name>
<evidence type="ECO:0000256" key="2">
    <source>
        <dbReference type="ARBA" id="ARBA00022448"/>
    </source>
</evidence>
<dbReference type="PANTHER" id="PTHR45008">
    <property type="entry name" value="PTS SYSTEM GLUCOSE-SPECIFIC EIIA COMPONENT"/>
    <property type="match status" value="1"/>
</dbReference>
<gene>
    <name evidence="9" type="ORF">BAGA_12855</name>
</gene>
<dbReference type="PROSITE" id="PS00371">
    <property type="entry name" value="PTS_EIIA_TYPE_1_HIS"/>
    <property type="match status" value="1"/>
</dbReference>
<evidence type="ECO:0000256" key="1">
    <source>
        <dbReference type="ARBA" id="ARBA00004496"/>
    </source>
</evidence>
<reference evidence="9 10" key="1">
    <citation type="submission" date="2014-06" db="EMBL/GenBank/DDBJ databases">
        <title>Draft genome sequence of Bacillus gaemokensis JCM 15801 (MCCC 1A00707).</title>
        <authorList>
            <person name="Lai Q."/>
            <person name="Liu Y."/>
            <person name="Shao Z."/>
        </authorList>
    </citation>
    <scope>NUCLEOTIDE SEQUENCE [LARGE SCALE GENOMIC DNA]</scope>
    <source>
        <strain evidence="9 10">JCM 15801</strain>
    </source>
</reference>